<dbReference type="EMBL" id="CM034387">
    <property type="protein sequence ID" value="KAJ0183990.1"/>
    <property type="molecule type" value="Genomic_DNA"/>
</dbReference>
<name>A0ACC1DJB2_9NEOP</name>
<proteinExistence type="predicted"/>
<comment type="caution">
    <text evidence="1">The sequence shown here is derived from an EMBL/GenBank/DDBJ whole genome shotgun (WGS) entry which is preliminary data.</text>
</comment>
<accession>A0ACC1DJB2</accession>
<protein>
    <submittedName>
        <fullName evidence="1">Uncharacterized protein</fullName>
    </submittedName>
</protein>
<evidence type="ECO:0000313" key="1">
    <source>
        <dbReference type="EMBL" id="KAJ0183990.1"/>
    </source>
</evidence>
<evidence type="ECO:0000313" key="2">
    <source>
        <dbReference type="Proteomes" id="UP000824533"/>
    </source>
</evidence>
<organism evidence="1 2">
    <name type="scientific">Dendrolimus kikuchii</name>
    <dbReference type="NCBI Taxonomy" id="765133"/>
    <lineage>
        <taxon>Eukaryota</taxon>
        <taxon>Metazoa</taxon>
        <taxon>Ecdysozoa</taxon>
        <taxon>Arthropoda</taxon>
        <taxon>Hexapoda</taxon>
        <taxon>Insecta</taxon>
        <taxon>Pterygota</taxon>
        <taxon>Neoptera</taxon>
        <taxon>Endopterygota</taxon>
        <taxon>Lepidoptera</taxon>
        <taxon>Glossata</taxon>
        <taxon>Ditrysia</taxon>
        <taxon>Bombycoidea</taxon>
        <taxon>Lasiocampidae</taxon>
        <taxon>Dendrolimus</taxon>
    </lineage>
</organism>
<keyword evidence="2" id="KW-1185">Reference proteome</keyword>
<reference evidence="1 2" key="1">
    <citation type="journal article" date="2021" name="Front. Genet.">
        <title>Chromosome-Level Genome Assembly Reveals Significant Gene Expansion in the Toll and IMD Signaling Pathways of Dendrolimus kikuchii.</title>
        <authorList>
            <person name="Zhou J."/>
            <person name="Wu P."/>
            <person name="Xiong Z."/>
            <person name="Liu N."/>
            <person name="Zhao N."/>
            <person name="Ji M."/>
            <person name="Qiu Y."/>
            <person name="Yang B."/>
        </authorList>
    </citation>
    <scope>NUCLEOTIDE SEQUENCE [LARGE SCALE GENOMIC DNA]</scope>
    <source>
        <strain evidence="1">Ann1</strain>
    </source>
</reference>
<gene>
    <name evidence="1" type="ORF">K1T71_000413</name>
</gene>
<sequence>MRVNWTPAAGRLPTNADRKRRPTQGRCGRSPRAERGDGDAQRARRGIADAPACVQMRPAKVPPGVGWRYEYTGRVTNFVQLQVRSFYERLLLGWRHFSEYTRVAMAGRKRTLGADSPAIPNKQKKPVSDDDDDDASSSSSQNLDVPFALRDEKKLPEEVLKTFYKQPGRLLIAGMVSWDQVGKRDRKPGGMNHPNLYKFHRFTDRRYRLIISGCTSAHSVLVDENGQAYTFGRNTFGQLGFGDVKRRDFPEPVPELIGKNIIHAATGKHHTLFVTGERTNLNKQHNLNPKLLQALKFSFAGRGMPIVKVGCGSDFSMILDCNGVLHSFGMPDNGRLGHNTDGRFIQSANKISFDYIIAPKPIKTFIQKGKGAAVEPLRDVVIVDLACGADHTVALDSDKRVFSWGFGGLGRLGHAEQRDESVPRLINTFKAMPARSIRSVHCGGVYSLAVNEMGNLYLFGQQKRTGEANMYPKPVLDTWGWAIKSVGASHTSIVVAADESLLAWGPAPTFGELGTGDVHKSSTKPIEVNELQGVKVTQVKLVLRYKDFYYQYFYKIATLGTSTIKVMKIKLPNEPTTSSLSTEENEDYEAKWDIIKPNHPNKMQQSYSFPYQHSLPQRFPLQHTHQHYVMMRPYNRYPPPHTMMVGPVRKRRGNLPKASVKILKRWLYEHRYNAYPTDIEKTTLSRDTNLTIVQVCNWFINARRRLLPEILKKEGQNPRHYTITRKGRKPSSMTVGPVMGLTMATSGNEIGSNSTMAEVGPMVGLGVASASGLELGVDQRVSITNWNGVVVENATDVAGSDYGEGLLIYKNFGGNFQDGEDYSSVDSEQEIKYDPSIWQSVISHCPREALSTTSDLPVAHTEEVVEQNTIETANGCDVIYESLEQSTAHPQLVHLREQMLPGTSQVVPYDTSKEDREKFNSLYILMEAAVAVRQREKTWKAVN</sequence>
<dbReference type="Proteomes" id="UP000824533">
    <property type="component" value="Linkage Group LG01"/>
</dbReference>